<protein>
    <submittedName>
        <fullName evidence="5">WD repeat-containing 44-like</fullName>
    </submittedName>
</protein>
<feature type="compositionally biased region" description="Basic and acidic residues" evidence="4">
    <location>
        <begin position="370"/>
        <end position="387"/>
    </location>
</feature>
<evidence type="ECO:0000313" key="6">
    <source>
        <dbReference type="Proteomes" id="UP000594638"/>
    </source>
</evidence>
<organism evidence="5 6">
    <name type="scientific">Olea europaea subsp. europaea</name>
    <dbReference type="NCBI Taxonomy" id="158383"/>
    <lineage>
        <taxon>Eukaryota</taxon>
        <taxon>Viridiplantae</taxon>
        <taxon>Streptophyta</taxon>
        <taxon>Embryophyta</taxon>
        <taxon>Tracheophyta</taxon>
        <taxon>Spermatophyta</taxon>
        <taxon>Magnoliopsida</taxon>
        <taxon>eudicotyledons</taxon>
        <taxon>Gunneridae</taxon>
        <taxon>Pentapetalae</taxon>
        <taxon>asterids</taxon>
        <taxon>lamiids</taxon>
        <taxon>Lamiales</taxon>
        <taxon>Oleaceae</taxon>
        <taxon>Oleeae</taxon>
        <taxon>Olea</taxon>
    </lineage>
</organism>
<dbReference type="InterPro" id="IPR040324">
    <property type="entry name" value="WDR44/Dgr2"/>
</dbReference>
<feature type="repeat" description="WD" evidence="3">
    <location>
        <begin position="541"/>
        <end position="581"/>
    </location>
</feature>
<dbReference type="PROSITE" id="PS50082">
    <property type="entry name" value="WD_REPEATS_2"/>
    <property type="match status" value="3"/>
</dbReference>
<keyword evidence="6" id="KW-1185">Reference proteome</keyword>
<reference evidence="5 6" key="1">
    <citation type="submission" date="2019-12" db="EMBL/GenBank/DDBJ databases">
        <authorList>
            <person name="Alioto T."/>
            <person name="Alioto T."/>
            <person name="Gomez Garrido J."/>
        </authorList>
    </citation>
    <scope>NUCLEOTIDE SEQUENCE [LARGE SCALE GENOMIC DNA]</scope>
</reference>
<dbReference type="Gene3D" id="2.130.10.10">
    <property type="entry name" value="YVTN repeat-like/Quinoprotein amine dehydrogenase"/>
    <property type="match status" value="2"/>
</dbReference>
<dbReference type="InterPro" id="IPR020472">
    <property type="entry name" value="WD40_PAC1"/>
</dbReference>
<dbReference type="InterPro" id="IPR015943">
    <property type="entry name" value="WD40/YVTN_repeat-like_dom_sf"/>
</dbReference>
<dbReference type="InterPro" id="IPR036322">
    <property type="entry name" value="WD40_repeat_dom_sf"/>
</dbReference>
<feature type="region of interest" description="Disordered" evidence="4">
    <location>
        <begin position="1"/>
        <end position="47"/>
    </location>
</feature>
<dbReference type="PRINTS" id="PR00320">
    <property type="entry name" value="GPROTEINBRPT"/>
</dbReference>
<proteinExistence type="predicted"/>
<keyword evidence="1 3" id="KW-0853">WD repeat</keyword>
<dbReference type="EMBL" id="CACTIH010000174">
    <property type="protein sequence ID" value="CAA2956140.1"/>
    <property type="molecule type" value="Genomic_DNA"/>
</dbReference>
<dbReference type="PANTHER" id="PTHR14221">
    <property type="entry name" value="WD REPEAT DOMAIN 44"/>
    <property type="match status" value="1"/>
</dbReference>
<dbReference type="InterPro" id="IPR001680">
    <property type="entry name" value="WD40_rpt"/>
</dbReference>
<evidence type="ECO:0000256" key="2">
    <source>
        <dbReference type="ARBA" id="ARBA00022737"/>
    </source>
</evidence>
<accession>A0A8S0PTM5</accession>
<dbReference type="Pfam" id="PF00400">
    <property type="entry name" value="WD40"/>
    <property type="match status" value="4"/>
</dbReference>
<feature type="compositionally biased region" description="Acidic residues" evidence="4">
    <location>
        <begin position="1"/>
        <end position="13"/>
    </location>
</feature>
<dbReference type="SMART" id="SM00320">
    <property type="entry name" value="WD40"/>
    <property type="match status" value="6"/>
</dbReference>
<dbReference type="PANTHER" id="PTHR14221:SF67">
    <property type="entry name" value="WD REPEAT-CONTAINING PROTEIN 44-LIKE"/>
    <property type="match status" value="1"/>
</dbReference>
<name>A0A8S0PTM5_OLEEU</name>
<dbReference type="PROSITE" id="PS51257">
    <property type="entry name" value="PROKAR_LIPOPROTEIN"/>
    <property type="match status" value="1"/>
</dbReference>
<evidence type="ECO:0000256" key="3">
    <source>
        <dbReference type="PROSITE-ProRule" id="PRU00221"/>
    </source>
</evidence>
<dbReference type="OrthoDB" id="408728at2759"/>
<dbReference type="FunFam" id="2.130.10.10:FF:000329">
    <property type="entry name" value="WD repeat-containing protein 44"/>
    <property type="match status" value="1"/>
</dbReference>
<sequence>MSRTGEDDDDEEGFHDSLDRLLSSSNTSCSCSRSSSEDEDPNCNYSPEPVPRFPMSLSNKYDVWITQPSSVEERRLHLLRQMGLTKDPSLLRHRPSLSSSGCSRDLFNRSASSDHLSTSESSSNIHNNSLTVNNINSNYDSGGNTNGTLSGIVRSKSDGDSNSCKSLEFCIINSNSSSPGKEGIVGTGFPVKTDNQNNRQSHSDVEKSRIGNGSPMISAKTKNKPPKREIREDSTCNGNFSSSLTIPRKGESDDGLVCNKSNTVNGVCTIKNLDNGKEFVVKEVREDGMWKKIKEVGTGRHLTMEEFSSEMCVGTSPIVQELMRRQNVEDGINDGLDSNADGNCETGCKLKKRGNWLKSIKNMASSVTGQKERRSSDERDTSSEKGGRRSSSATDDSQDVSFHVPERVRVRQYGKSVKELTALYKSQDIQAHRGSIWTIKFSLDGKYLATAGEDCVIHVWEVIESERKGDLLVEKIEDGNFNLQFLANGSPEPSSMAPNSDSYSEKKRLGKSSISRKSVSLEQILVPETVFALLEKPICSFQGHLNDVLDLSWSKSQQLLSSSMDKTVRLWDLSSNSCLKIFAHSDYVTCIQFNPVDDRYFISGSLDAKVRIWSIPDHQVVDWNDLHEMVTAACYTPDGQGALVGSYKGSCCLYDTSDNKFQQKSQINLQNKKKSHQKKITGFQFAPGSTSEVLITSGDSRVRVIEGVDLVHKFKGFRNSNSQISASLTANGKYVISASEDSYVYIWRHEVESQPNRSKGVTVTHSYEHFHCQDVSVAIPWPGICDAWELHDTCFGVQSSSIDNFEEVSTANHPPTPVEEPNDSESSPLALVNNSSPLNGMISSDTKSYLFDRFSVMWPDDKFLSATKNTSPRVNADLSNWLHQNRSAWGMVIVTAGLRGKIRTFQNFGLPLRN</sequence>
<feature type="compositionally biased region" description="Low complexity" evidence="4">
    <location>
        <begin position="20"/>
        <end position="34"/>
    </location>
</feature>
<feature type="region of interest" description="Disordered" evidence="4">
    <location>
        <begin position="364"/>
        <end position="405"/>
    </location>
</feature>
<gene>
    <name evidence="5" type="ORF">OLEA9_A042196</name>
</gene>
<feature type="repeat" description="WD" evidence="3">
    <location>
        <begin position="581"/>
        <end position="615"/>
    </location>
</feature>
<dbReference type="Proteomes" id="UP000594638">
    <property type="component" value="Unassembled WGS sequence"/>
</dbReference>
<dbReference type="SUPFAM" id="SSF50978">
    <property type="entry name" value="WD40 repeat-like"/>
    <property type="match status" value="1"/>
</dbReference>
<keyword evidence="2" id="KW-0677">Repeat</keyword>
<evidence type="ECO:0000256" key="4">
    <source>
        <dbReference type="SAM" id="MobiDB-lite"/>
    </source>
</evidence>
<comment type="caution">
    <text evidence="5">The sequence shown here is derived from an EMBL/GenBank/DDBJ whole genome shotgun (WGS) entry which is preliminary data.</text>
</comment>
<dbReference type="InterPro" id="IPR019775">
    <property type="entry name" value="WD40_repeat_CS"/>
</dbReference>
<evidence type="ECO:0000313" key="5">
    <source>
        <dbReference type="EMBL" id="CAA2956140.1"/>
    </source>
</evidence>
<feature type="repeat" description="WD" evidence="3">
    <location>
        <begin position="429"/>
        <end position="462"/>
    </location>
</feature>
<dbReference type="AlphaFoldDB" id="A0A8S0PTM5"/>
<evidence type="ECO:0000256" key="1">
    <source>
        <dbReference type="ARBA" id="ARBA00022574"/>
    </source>
</evidence>
<dbReference type="PROSITE" id="PS00678">
    <property type="entry name" value="WD_REPEATS_1"/>
    <property type="match status" value="2"/>
</dbReference>
<dbReference type="PROSITE" id="PS50294">
    <property type="entry name" value="WD_REPEATS_REGION"/>
    <property type="match status" value="3"/>
</dbReference>
<feature type="region of interest" description="Disordered" evidence="4">
    <location>
        <begin position="181"/>
        <end position="242"/>
    </location>
</feature>
<dbReference type="Gramene" id="OE9A042196T3">
    <property type="protein sequence ID" value="OE9A042196C3"/>
    <property type="gene ID" value="OE9A042196"/>
</dbReference>